<keyword evidence="5" id="KW-0645">Protease</keyword>
<protein>
    <submittedName>
        <fullName evidence="5">Protease</fullName>
    </submittedName>
</protein>
<dbReference type="InterPro" id="IPR008757">
    <property type="entry name" value="Peptidase_M6-like_domain"/>
</dbReference>
<keyword evidence="6" id="KW-1185">Reference proteome</keyword>
<accession>A0A917YTN0</accession>
<keyword evidence="2" id="KW-0732">Signal</keyword>
<feature type="chain" id="PRO_5037018805" evidence="2">
    <location>
        <begin position="26"/>
        <end position="774"/>
    </location>
</feature>
<dbReference type="PANTHER" id="PTHR41775:SF1">
    <property type="entry name" value="PEPTIDASE M6-LIKE DOMAIN-CONTAINING PROTEIN"/>
    <property type="match status" value="1"/>
</dbReference>
<dbReference type="RefSeq" id="WP_229701978.1">
    <property type="nucleotide sequence ID" value="NZ_BMLS01000001.1"/>
</dbReference>
<dbReference type="PANTHER" id="PTHR41775">
    <property type="entry name" value="SECRETED PROTEIN-RELATED"/>
    <property type="match status" value="1"/>
</dbReference>
<feature type="domain" description="Peptidase M6-like" evidence="3">
    <location>
        <begin position="83"/>
        <end position="402"/>
    </location>
</feature>
<dbReference type="AlphaFoldDB" id="A0A917YTN0"/>
<dbReference type="GO" id="GO:0008233">
    <property type="term" value="F:peptidase activity"/>
    <property type="evidence" value="ECO:0007669"/>
    <property type="project" value="UniProtKB-KW"/>
</dbReference>
<gene>
    <name evidence="5" type="ORF">GCM10010982_02670</name>
</gene>
<dbReference type="Pfam" id="PF05547">
    <property type="entry name" value="Peptidase_M6"/>
    <property type="match status" value="1"/>
</dbReference>
<feature type="domain" description="Immune inhibitor A-like metallopeptidase VEG" evidence="4">
    <location>
        <begin position="606"/>
        <end position="764"/>
    </location>
</feature>
<evidence type="ECO:0000256" key="2">
    <source>
        <dbReference type="SAM" id="SignalP"/>
    </source>
</evidence>
<keyword evidence="5" id="KW-0378">Hydrolase</keyword>
<name>A0A917YTN0_9ALTE</name>
<feature type="signal peptide" evidence="2">
    <location>
        <begin position="1"/>
        <end position="25"/>
    </location>
</feature>
<dbReference type="Proteomes" id="UP000606935">
    <property type="component" value="Unassembled WGS sequence"/>
</dbReference>
<evidence type="ECO:0000313" key="6">
    <source>
        <dbReference type="Proteomes" id="UP000606935"/>
    </source>
</evidence>
<dbReference type="PIRSF" id="PIRSF007519">
    <property type="entry name" value="Protease_InhA"/>
    <property type="match status" value="1"/>
</dbReference>
<organism evidence="5 6">
    <name type="scientific">Bowmanella pacifica</name>
    <dbReference type="NCBI Taxonomy" id="502051"/>
    <lineage>
        <taxon>Bacteria</taxon>
        <taxon>Pseudomonadati</taxon>
        <taxon>Pseudomonadota</taxon>
        <taxon>Gammaproteobacteria</taxon>
        <taxon>Alteromonadales</taxon>
        <taxon>Alteromonadaceae</taxon>
        <taxon>Bowmanella</taxon>
    </lineage>
</organism>
<dbReference type="InterPro" id="IPR048665">
    <property type="entry name" value="InhA-like_VEG"/>
</dbReference>
<dbReference type="Pfam" id="PF20774">
    <property type="entry name" value="InhA-like_VEG"/>
    <property type="match status" value="1"/>
</dbReference>
<evidence type="ECO:0000313" key="5">
    <source>
        <dbReference type="EMBL" id="GGO64089.1"/>
    </source>
</evidence>
<comment type="caution">
    <text evidence="5">The sequence shown here is derived from an EMBL/GenBank/DDBJ whole genome shotgun (WGS) entry which is preliminary data.</text>
</comment>
<dbReference type="InterPro" id="IPR012300">
    <property type="entry name" value="Pept_M6_InhA"/>
</dbReference>
<dbReference type="NCBIfam" id="TIGR03296">
    <property type="entry name" value="M6dom_TIGR03296"/>
    <property type="match status" value="1"/>
</dbReference>
<evidence type="ECO:0000259" key="4">
    <source>
        <dbReference type="Pfam" id="PF20774"/>
    </source>
</evidence>
<reference evidence="5" key="2">
    <citation type="submission" date="2020-09" db="EMBL/GenBank/DDBJ databases">
        <authorList>
            <person name="Sun Q."/>
            <person name="Zhou Y."/>
        </authorList>
    </citation>
    <scope>NUCLEOTIDE SEQUENCE</scope>
    <source>
        <strain evidence="5">CGMCC 1.7086</strain>
    </source>
</reference>
<dbReference type="SUPFAM" id="SSF55486">
    <property type="entry name" value="Metalloproteases ('zincins'), catalytic domain"/>
    <property type="match status" value="1"/>
</dbReference>
<sequence length="774" mass="84524">MTNNKNLVLVLGVSALFGGVLSANAAQQLPPDKAGVNYGHVKDDMPHPLEQRRRALRQQALEKKLSNPAASRSGKSHQVAKGQYVELEREGEESIWTVLGQFGELESPFGILQGGTPGPLHNEIPQPDRAVDNSTIWTADFSREHYLDLLFSEAPGAISMRNFYIELSANRYTVNGDISDWVTVPYRAAHYGRDYCGSIVCQTTWWFVRDATEAWYNQQIADGMSTDDINAYLSQFDVWDRYDYDGDGNFDEPDGYIDHFQAVHAGEGQETGGGAQGSDAIWSHRWYVQLTAIGAGGPTLANGDVVPFGGVRVGNSNYWIGDYTVEPENGAVGVFAHEYAHDLGLPDLYDTSGNTCGSACENSTAFWTLMSSGSYGNDGQAENGIGTKPTHMGAWEKLQLGWLNYELASAGQKSEHKLGPATANTKQAQALIVLLPDKQKVTTIGMPYAGDYFWYSGQGNNLNNSMAKTFMLPANASFSAQVNYDIEVDWDYAYLAVSTDGGVNWSMLETDLSSNTDPHGNNLGFGITGSSGGAWVSMNADLSAYSGEVMLALRYVTDAAVVNSGFLVDNIAITSLPVEDAEMPEGWDYAGFLATTGTATSSHFNAYIAEFRNYRGFDDSLRTGPYNFGFLDNPVLGNWVEHYAYQDGLLVSYWDSSEADNSTSAHPGSGLILPIDAHPQTMYRADGMPWRSRIQSYDSTFGLSDTDELVLHFLSQPSYHPSQPAASIFDDMNQYWNPETPTSGVINPHTGTTIRVKSISAQGNFMQVQVAGSK</sequence>
<dbReference type="Pfam" id="PF20773">
    <property type="entry name" value="InhA-like_MAM"/>
    <property type="match status" value="1"/>
</dbReference>
<dbReference type="EMBL" id="BMLS01000001">
    <property type="protein sequence ID" value="GGO64089.1"/>
    <property type="molecule type" value="Genomic_DNA"/>
</dbReference>
<dbReference type="GO" id="GO:0006508">
    <property type="term" value="P:proteolysis"/>
    <property type="evidence" value="ECO:0007669"/>
    <property type="project" value="UniProtKB-KW"/>
</dbReference>
<proteinExistence type="predicted"/>
<reference evidence="5" key="1">
    <citation type="journal article" date="2014" name="Int. J. Syst. Evol. Microbiol.">
        <title>Complete genome sequence of Corynebacterium casei LMG S-19264T (=DSM 44701T), isolated from a smear-ripened cheese.</title>
        <authorList>
            <consortium name="US DOE Joint Genome Institute (JGI-PGF)"/>
            <person name="Walter F."/>
            <person name="Albersmeier A."/>
            <person name="Kalinowski J."/>
            <person name="Ruckert C."/>
        </authorList>
    </citation>
    <scope>NUCLEOTIDE SEQUENCE</scope>
    <source>
        <strain evidence="5">CGMCC 1.7086</strain>
    </source>
</reference>
<evidence type="ECO:0000259" key="3">
    <source>
        <dbReference type="Pfam" id="PF05547"/>
    </source>
</evidence>
<feature type="region of interest" description="Disordered" evidence="1">
    <location>
        <begin position="63"/>
        <end position="82"/>
    </location>
</feature>
<evidence type="ECO:0000256" key="1">
    <source>
        <dbReference type="SAM" id="MobiDB-lite"/>
    </source>
</evidence>